<comment type="caution">
    <text evidence="2">The sequence shown here is derived from an EMBL/GenBank/DDBJ whole genome shotgun (WGS) entry which is preliminary data.</text>
</comment>
<dbReference type="Proteomes" id="UP001589590">
    <property type="component" value="Unassembled WGS sequence"/>
</dbReference>
<organism evidence="2 3">
    <name type="scientific">Algibacter miyuki</name>
    <dbReference type="NCBI Taxonomy" id="1306933"/>
    <lineage>
        <taxon>Bacteria</taxon>
        <taxon>Pseudomonadati</taxon>
        <taxon>Bacteroidota</taxon>
        <taxon>Flavobacteriia</taxon>
        <taxon>Flavobacteriales</taxon>
        <taxon>Flavobacteriaceae</taxon>
        <taxon>Algibacter</taxon>
    </lineage>
</organism>
<evidence type="ECO:0000313" key="3">
    <source>
        <dbReference type="Proteomes" id="UP001589590"/>
    </source>
</evidence>
<name>A0ABV5H0G8_9FLAO</name>
<keyword evidence="1" id="KW-0732">Signal</keyword>
<dbReference type="RefSeq" id="WP_290274266.1">
    <property type="nucleotide sequence ID" value="NZ_JAUFQP010000015.1"/>
</dbReference>
<keyword evidence="3" id="KW-1185">Reference proteome</keyword>
<feature type="signal peptide" evidence="1">
    <location>
        <begin position="1"/>
        <end position="18"/>
    </location>
</feature>
<sequence>MKILVLLFLLSFSFISLENVPKKVSHSEINQTPKPKIAKIKEANFDIRNDTVIFNSGSIENFDKASHPIDVYWIGETRDTVVRLQHKYDKSKNLVGTETYQHGKKTPYIDTIYVNTNGLKVIESFDSDHKVSKKSIITTDKNENPVLKTYENGKGEFQGLDSLFFDAKNRVIKEFHEDSKGKRYGIILSYKYIKSDQYGNWTERHMYVGETLSQKQTREITYYK</sequence>
<gene>
    <name evidence="2" type="ORF">ACFFU1_10780</name>
</gene>
<evidence type="ECO:0000313" key="2">
    <source>
        <dbReference type="EMBL" id="MFB9105389.1"/>
    </source>
</evidence>
<reference evidence="2 3" key="1">
    <citation type="submission" date="2024-09" db="EMBL/GenBank/DDBJ databases">
        <authorList>
            <person name="Sun Q."/>
            <person name="Mori K."/>
        </authorList>
    </citation>
    <scope>NUCLEOTIDE SEQUENCE [LARGE SCALE GENOMIC DNA]</scope>
    <source>
        <strain evidence="2 3">CECT 8300</strain>
    </source>
</reference>
<evidence type="ECO:0000256" key="1">
    <source>
        <dbReference type="SAM" id="SignalP"/>
    </source>
</evidence>
<feature type="chain" id="PRO_5046044054" evidence="1">
    <location>
        <begin position="19"/>
        <end position="224"/>
    </location>
</feature>
<protein>
    <submittedName>
        <fullName evidence="2">Uncharacterized protein</fullName>
    </submittedName>
</protein>
<dbReference type="EMBL" id="JBHMFA010000006">
    <property type="protein sequence ID" value="MFB9105389.1"/>
    <property type="molecule type" value="Genomic_DNA"/>
</dbReference>
<accession>A0ABV5H0G8</accession>
<proteinExistence type="predicted"/>